<proteinExistence type="predicted"/>
<protein>
    <submittedName>
        <fullName evidence="1">Uncharacterized protein</fullName>
    </submittedName>
</protein>
<reference evidence="1 2" key="1">
    <citation type="journal article" date="2014" name="Nat. Commun.">
        <title>Molecular traces of alternative social organization in a termite genome.</title>
        <authorList>
            <person name="Terrapon N."/>
            <person name="Li C."/>
            <person name="Robertson H.M."/>
            <person name="Ji L."/>
            <person name="Meng X."/>
            <person name="Booth W."/>
            <person name="Chen Z."/>
            <person name="Childers C.P."/>
            <person name="Glastad K.M."/>
            <person name="Gokhale K."/>
            <person name="Gowin J."/>
            <person name="Gronenberg W."/>
            <person name="Hermansen R.A."/>
            <person name="Hu H."/>
            <person name="Hunt B.G."/>
            <person name="Huylmans A.K."/>
            <person name="Khalil S.M."/>
            <person name="Mitchell R.D."/>
            <person name="Munoz-Torres M.C."/>
            <person name="Mustard J.A."/>
            <person name="Pan H."/>
            <person name="Reese J.T."/>
            <person name="Scharf M.E."/>
            <person name="Sun F."/>
            <person name="Vogel H."/>
            <person name="Xiao J."/>
            <person name="Yang W."/>
            <person name="Yang Z."/>
            <person name="Yang Z."/>
            <person name="Zhou J."/>
            <person name="Zhu J."/>
            <person name="Brent C.S."/>
            <person name="Elsik C.G."/>
            <person name="Goodisman M.A."/>
            <person name="Liberles D.A."/>
            <person name="Roe R.M."/>
            <person name="Vargo E.L."/>
            <person name="Vilcinskas A."/>
            <person name="Wang J."/>
            <person name="Bornberg-Bauer E."/>
            <person name="Korb J."/>
            <person name="Zhang G."/>
            <person name="Liebig J."/>
        </authorList>
    </citation>
    <scope>NUCLEOTIDE SEQUENCE [LARGE SCALE GENOMIC DNA]</scope>
    <source>
        <tissue evidence="1">Whole organism</tissue>
    </source>
</reference>
<dbReference type="InParanoid" id="A0A067RHV3"/>
<sequence>MHLTSKGRRHFNSKKFMIFFLMCISIITMFLDRPVQGLNMGIQSEKMVSKYIIYDKI</sequence>
<dbReference type="Proteomes" id="UP000027135">
    <property type="component" value="Unassembled WGS sequence"/>
</dbReference>
<keyword evidence="2" id="KW-1185">Reference proteome</keyword>
<organism evidence="1 2">
    <name type="scientific">Zootermopsis nevadensis</name>
    <name type="common">Dampwood termite</name>
    <dbReference type="NCBI Taxonomy" id="136037"/>
    <lineage>
        <taxon>Eukaryota</taxon>
        <taxon>Metazoa</taxon>
        <taxon>Ecdysozoa</taxon>
        <taxon>Arthropoda</taxon>
        <taxon>Hexapoda</taxon>
        <taxon>Insecta</taxon>
        <taxon>Pterygota</taxon>
        <taxon>Neoptera</taxon>
        <taxon>Polyneoptera</taxon>
        <taxon>Dictyoptera</taxon>
        <taxon>Blattodea</taxon>
        <taxon>Blattoidea</taxon>
        <taxon>Termitoidae</taxon>
        <taxon>Termopsidae</taxon>
        <taxon>Zootermopsis</taxon>
    </lineage>
</organism>
<evidence type="ECO:0000313" key="1">
    <source>
        <dbReference type="EMBL" id="KDR19931.1"/>
    </source>
</evidence>
<dbReference type="EMBL" id="KK852624">
    <property type="protein sequence ID" value="KDR19931.1"/>
    <property type="molecule type" value="Genomic_DNA"/>
</dbReference>
<name>A0A067RHV3_ZOONE</name>
<dbReference type="AlphaFoldDB" id="A0A067RHV3"/>
<accession>A0A067RHV3</accession>
<evidence type="ECO:0000313" key="2">
    <source>
        <dbReference type="Proteomes" id="UP000027135"/>
    </source>
</evidence>
<gene>
    <name evidence="1" type="ORF">L798_05928</name>
</gene>